<feature type="compositionally biased region" description="Pro residues" evidence="1">
    <location>
        <begin position="140"/>
        <end position="150"/>
    </location>
</feature>
<reference evidence="2" key="1">
    <citation type="journal article" date="2021" name="bioRxiv">
        <title>Whole Genome Assembly and Annotation of Northern Wild Rice, Zizania palustris L., Supports a Whole Genome Duplication in the Zizania Genus.</title>
        <authorList>
            <person name="Haas M."/>
            <person name="Kono T."/>
            <person name="Macchietto M."/>
            <person name="Millas R."/>
            <person name="McGilp L."/>
            <person name="Shao M."/>
            <person name="Duquette J."/>
            <person name="Hirsch C.N."/>
            <person name="Kimball J."/>
        </authorList>
    </citation>
    <scope>NUCLEOTIDE SEQUENCE</scope>
    <source>
        <tissue evidence="2">Fresh leaf tissue</tissue>
    </source>
</reference>
<gene>
    <name evidence="2" type="ORF">GUJ93_ZPchr0012g19642</name>
</gene>
<comment type="caution">
    <text evidence="2">The sequence shown here is derived from an EMBL/GenBank/DDBJ whole genome shotgun (WGS) entry which is preliminary data.</text>
</comment>
<accession>A0A8J6BWD0</accession>
<evidence type="ECO:0000313" key="2">
    <source>
        <dbReference type="EMBL" id="KAG8095426.1"/>
    </source>
</evidence>
<dbReference type="AlphaFoldDB" id="A0A8J6BWD0"/>
<dbReference type="Proteomes" id="UP000729402">
    <property type="component" value="Unassembled WGS sequence"/>
</dbReference>
<feature type="compositionally biased region" description="Basic and acidic residues" evidence="1">
    <location>
        <begin position="1"/>
        <end position="10"/>
    </location>
</feature>
<organism evidence="2 3">
    <name type="scientific">Zizania palustris</name>
    <name type="common">Northern wild rice</name>
    <dbReference type="NCBI Taxonomy" id="103762"/>
    <lineage>
        <taxon>Eukaryota</taxon>
        <taxon>Viridiplantae</taxon>
        <taxon>Streptophyta</taxon>
        <taxon>Embryophyta</taxon>
        <taxon>Tracheophyta</taxon>
        <taxon>Spermatophyta</taxon>
        <taxon>Magnoliopsida</taxon>
        <taxon>Liliopsida</taxon>
        <taxon>Poales</taxon>
        <taxon>Poaceae</taxon>
        <taxon>BOP clade</taxon>
        <taxon>Oryzoideae</taxon>
        <taxon>Oryzeae</taxon>
        <taxon>Zizaniinae</taxon>
        <taxon>Zizania</taxon>
    </lineage>
</organism>
<keyword evidence="3" id="KW-1185">Reference proteome</keyword>
<feature type="compositionally biased region" description="Polar residues" evidence="1">
    <location>
        <begin position="125"/>
        <end position="139"/>
    </location>
</feature>
<proteinExistence type="predicted"/>
<feature type="region of interest" description="Disordered" evidence="1">
    <location>
        <begin position="125"/>
        <end position="150"/>
    </location>
</feature>
<reference evidence="2" key="2">
    <citation type="submission" date="2021-02" db="EMBL/GenBank/DDBJ databases">
        <authorList>
            <person name="Kimball J.A."/>
            <person name="Haas M.W."/>
            <person name="Macchietto M."/>
            <person name="Kono T."/>
            <person name="Duquette J."/>
            <person name="Shao M."/>
        </authorList>
    </citation>
    <scope>NUCLEOTIDE SEQUENCE</scope>
    <source>
        <tissue evidence="2">Fresh leaf tissue</tissue>
    </source>
</reference>
<protein>
    <submittedName>
        <fullName evidence="2">Uncharacterized protein</fullName>
    </submittedName>
</protein>
<feature type="region of interest" description="Disordered" evidence="1">
    <location>
        <begin position="1"/>
        <end position="32"/>
    </location>
</feature>
<evidence type="ECO:0000256" key="1">
    <source>
        <dbReference type="SAM" id="MobiDB-lite"/>
    </source>
</evidence>
<sequence length="150" mass="16305">MSASRRDSESRAFGPEPETGEEVSVFRGLPEGGLEDGTVMALGTRSTELDVKRRHQSGSECVICGALQSQRPRRDTELAIEKQEQIVIHSQVLIDVDAANGVVDDAMTGDLVGINRNQTTRQCAQELTTSTHPDVQRSSRPPPSNPIQLP</sequence>
<dbReference type="EMBL" id="JAAALK010000080">
    <property type="protein sequence ID" value="KAG8095426.1"/>
    <property type="molecule type" value="Genomic_DNA"/>
</dbReference>
<evidence type="ECO:0000313" key="3">
    <source>
        <dbReference type="Proteomes" id="UP000729402"/>
    </source>
</evidence>
<name>A0A8J6BWD0_ZIZPA</name>